<sequence length="111" mass="12113">MILSTTVLGGPNITQNAENALTILYGQCQSSANLISITSGNLWNTYATDIAREVDDYVTKDHAKIKLVVNKLINIANVTVNGETCISEIKGLLNSTNYTLDVTSRERATFF</sequence>
<protein>
    <recommendedName>
        <fullName evidence="3">Pectinesterase inhibitor domain-containing protein</fullName>
    </recommendedName>
</protein>
<evidence type="ECO:0008006" key="3">
    <source>
        <dbReference type="Google" id="ProtNLM"/>
    </source>
</evidence>
<organism evidence="1 2">
    <name type="scientific">Rhamnusium bicolor</name>
    <dbReference type="NCBI Taxonomy" id="1586634"/>
    <lineage>
        <taxon>Eukaryota</taxon>
        <taxon>Metazoa</taxon>
        <taxon>Ecdysozoa</taxon>
        <taxon>Arthropoda</taxon>
        <taxon>Hexapoda</taxon>
        <taxon>Insecta</taxon>
        <taxon>Pterygota</taxon>
        <taxon>Neoptera</taxon>
        <taxon>Endopterygota</taxon>
        <taxon>Coleoptera</taxon>
        <taxon>Polyphaga</taxon>
        <taxon>Cucujiformia</taxon>
        <taxon>Chrysomeloidea</taxon>
        <taxon>Cerambycidae</taxon>
        <taxon>Lepturinae</taxon>
        <taxon>Rhagiini</taxon>
        <taxon>Rhamnusium</taxon>
    </lineage>
</organism>
<dbReference type="Proteomes" id="UP001162156">
    <property type="component" value="Unassembled WGS sequence"/>
</dbReference>
<evidence type="ECO:0000313" key="2">
    <source>
        <dbReference type="Proteomes" id="UP001162156"/>
    </source>
</evidence>
<keyword evidence="2" id="KW-1185">Reference proteome</keyword>
<evidence type="ECO:0000313" key="1">
    <source>
        <dbReference type="EMBL" id="KAJ8934009.1"/>
    </source>
</evidence>
<accession>A0AAV8X5K9</accession>
<dbReference type="EMBL" id="JANEYF010003796">
    <property type="protein sequence ID" value="KAJ8934009.1"/>
    <property type="molecule type" value="Genomic_DNA"/>
</dbReference>
<gene>
    <name evidence="1" type="ORF">NQ314_013644</name>
</gene>
<dbReference type="AlphaFoldDB" id="A0AAV8X5K9"/>
<comment type="caution">
    <text evidence="1">The sequence shown here is derived from an EMBL/GenBank/DDBJ whole genome shotgun (WGS) entry which is preliminary data.</text>
</comment>
<name>A0AAV8X5K9_9CUCU</name>
<reference evidence="1" key="1">
    <citation type="journal article" date="2023" name="Insect Mol. Biol.">
        <title>Genome sequencing provides insights into the evolution of gene families encoding plant cell wall-degrading enzymes in longhorned beetles.</title>
        <authorList>
            <person name="Shin N.R."/>
            <person name="Okamura Y."/>
            <person name="Kirsch R."/>
            <person name="Pauchet Y."/>
        </authorList>
    </citation>
    <scope>NUCLEOTIDE SEQUENCE</scope>
    <source>
        <strain evidence="1">RBIC_L_NR</strain>
    </source>
</reference>
<proteinExistence type="predicted"/>